<dbReference type="GO" id="GO:0000981">
    <property type="term" value="F:DNA-binding transcription factor activity, RNA polymerase II-specific"/>
    <property type="evidence" value="ECO:0007669"/>
    <property type="project" value="TreeGrafter"/>
</dbReference>
<dbReference type="FunFam" id="3.30.160.60:FF:000358">
    <property type="entry name" value="zinc finger protein 24"/>
    <property type="match status" value="1"/>
</dbReference>
<dbReference type="InterPro" id="IPR036236">
    <property type="entry name" value="Znf_C2H2_sf"/>
</dbReference>
<dbReference type="GO" id="GO:0008270">
    <property type="term" value="F:zinc ion binding"/>
    <property type="evidence" value="ECO:0007669"/>
    <property type="project" value="UniProtKB-KW"/>
</dbReference>
<keyword evidence="9" id="KW-1185">Reference proteome</keyword>
<dbReference type="Gene3D" id="3.30.160.60">
    <property type="entry name" value="Classic Zinc Finger"/>
    <property type="match status" value="3"/>
</dbReference>
<dbReference type="GO" id="GO:0031519">
    <property type="term" value="C:PcG protein complex"/>
    <property type="evidence" value="ECO:0007669"/>
    <property type="project" value="TreeGrafter"/>
</dbReference>
<evidence type="ECO:0000313" key="9">
    <source>
        <dbReference type="Proteomes" id="UP000076154"/>
    </source>
</evidence>
<dbReference type="Proteomes" id="UP000076154">
    <property type="component" value="Unassembled WGS sequence"/>
</dbReference>
<evidence type="ECO:0000256" key="5">
    <source>
        <dbReference type="PROSITE-ProRule" id="PRU00042"/>
    </source>
</evidence>
<proteinExistence type="predicted"/>
<feature type="domain" description="C2H2-type" evidence="7">
    <location>
        <begin position="5"/>
        <end position="32"/>
    </location>
</feature>
<evidence type="ECO:0000256" key="4">
    <source>
        <dbReference type="ARBA" id="ARBA00022833"/>
    </source>
</evidence>
<dbReference type="OrthoDB" id="654211at2759"/>
<dbReference type="InParanoid" id="A0A369JH80"/>
<dbReference type="GO" id="GO:0000785">
    <property type="term" value="C:chromatin"/>
    <property type="evidence" value="ECO:0007669"/>
    <property type="project" value="TreeGrafter"/>
</dbReference>
<evidence type="ECO:0000256" key="6">
    <source>
        <dbReference type="SAM" id="MobiDB-lite"/>
    </source>
</evidence>
<feature type="region of interest" description="Disordered" evidence="6">
    <location>
        <begin position="215"/>
        <end position="279"/>
    </location>
</feature>
<dbReference type="PANTHER" id="PTHR14003">
    <property type="entry name" value="TRANSCRIPTIONAL REPRESSOR PROTEIN YY"/>
    <property type="match status" value="1"/>
</dbReference>
<evidence type="ECO:0000259" key="7">
    <source>
        <dbReference type="PROSITE" id="PS50157"/>
    </source>
</evidence>
<comment type="caution">
    <text evidence="8">The sequence shown here is derived from an EMBL/GenBank/DDBJ whole genome shotgun (WGS) entry which is preliminary data.</text>
</comment>
<dbReference type="PANTHER" id="PTHR14003:SF20">
    <property type="entry name" value="FINGER DOMAIN PROTEIN, PUTATIVE (AFU_ORTHOLOGUE AFUA_4G10380)-RELATED"/>
    <property type="match status" value="1"/>
</dbReference>
<evidence type="ECO:0000256" key="3">
    <source>
        <dbReference type="ARBA" id="ARBA00022771"/>
    </source>
</evidence>
<evidence type="ECO:0000256" key="1">
    <source>
        <dbReference type="ARBA" id="ARBA00022723"/>
    </source>
</evidence>
<gene>
    <name evidence="8" type="primary">tra-1</name>
    <name evidence="8" type="ORF">Hypma_012779</name>
</gene>
<keyword evidence="2" id="KW-0677">Repeat</keyword>
<dbReference type="GO" id="GO:0000978">
    <property type="term" value="F:RNA polymerase II cis-regulatory region sequence-specific DNA binding"/>
    <property type="evidence" value="ECO:0007669"/>
    <property type="project" value="TreeGrafter"/>
</dbReference>
<dbReference type="SUPFAM" id="SSF57667">
    <property type="entry name" value="beta-beta-alpha zinc fingers"/>
    <property type="match status" value="2"/>
</dbReference>
<keyword evidence="4" id="KW-0862">Zinc</keyword>
<organism evidence="8 9">
    <name type="scientific">Hypsizygus marmoreus</name>
    <name type="common">White beech mushroom</name>
    <name type="synonym">Agaricus marmoreus</name>
    <dbReference type="NCBI Taxonomy" id="39966"/>
    <lineage>
        <taxon>Eukaryota</taxon>
        <taxon>Fungi</taxon>
        <taxon>Dikarya</taxon>
        <taxon>Basidiomycota</taxon>
        <taxon>Agaricomycotina</taxon>
        <taxon>Agaricomycetes</taxon>
        <taxon>Agaricomycetidae</taxon>
        <taxon>Agaricales</taxon>
        <taxon>Tricholomatineae</taxon>
        <taxon>Lyophyllaceae</taxon>
        <taxon>Hypsizygus</taxon>
    </lineage>
</organism>
<protein>
    <submittedName>
        <fullName evidence="8">Sex-determining transformer protein 1</fullName>
    </submittedName>
</protein>
<keyword evidence="3 5" id="KW-0863">Zinc-finger</keyword>
<dbReference type="EMBL" id="LUEZ02000071">
    <property type="protein sequence ID" value="RDB19927.1"/>
    <property type="molecule type" value="Genomic_DNA"/>
</dbReference>
<dbReference type="AlphaFoldDB" id="A0A369JH80"/>
<dbReference type="PROSITE" id="PS50157">
    <property type="entry name" value="ZINC_FINGER_C2H2_2"/>
    <property type="match status" value="2"/>
</dbReference>
<accession>A0A369JH80</accession>
<evidence type="ECO:0000313" key="8">
    <source>
        <dbReference type="EMBL" id="RDB19927.1"/>
    </source>
</evidence>
<name>A0A369JH80_HYPMA</name>
<sequence length="308" mass="33909">MTSTWTCETCHKTFSRKGDLTRHIHLHTGYKPHKCSDCGKSFSQFSGLKTHRNVHSKLKPFACGIDGCKAAFGDPSSRARHCKETHRTLGAYRCPYPDCKSSIKRRSAFTLHLRKHGINPVSIDVDGLAPPMLPKQASARRRSLSQQVFEVVPTEILQGVTYSNGVAYLTHHPNANFNYQMGPQIAEHPTNSYLNDNWYPTPTIQLPALPTAGLYAIDSDPSSRPSSPPELTYSATPSPAPSRHELLRTPDNTNERTFGSSSSPSTPPPMLPLPGLFSGTDLSFGQSQKQLMSPWDIDATIFGLSSFA</sequence>
<dbReference type="GO" id="GO:0005667">
    <property type="term" value="C:transcription regulator complex"/>
    <property type="evidence" value="ECO:0007669"/>
    <property type="project" value="TreeGrafter"/>
</dbReference>
<dbReference type="InterPro" id="IPR013087">
    <property type="entry name" value="Znf_C2H2_type"/>
</dbReference>
<evidence type="ECO:0000256" key="2">
    <source>
        <dbReference type="ARBA" id="ARBA00022737"/>
    </source>
</evidence>
<dbReference type="Pfam" id="PF00096">
    <property type="entry name" value="zf-C2H2"/>
    <property type="match status" value="2"/>
</dbReference>
<reference evidence="8" key="1">
    <citation type="submission" date="2018-04" db="EMBL/GenBank/DDBJ databases">
        <title>Whole genome sequencing of Hypsizygus marmoreus.</title>
        <authorList>
            <person name="Choi I.-G."/>
            <person name="Min B."/>
            <person name="Kim J.-G."/>
            <person name="Kim S."/>
            <person name="Oh Y.-L."/>
            <person name="Kong W.-S."/>
            <person name="Park H."/>
            <person name="Jeong J."/>
            <person name="Song E.-S."/>
        </authorList>
    </citation>
    <scope>NUCLEOTIDE SEQUENCE [LARGE SCALE GENOMIC DNA]</scope>
    <source>
        <strain evidence="8">51987-8</strain>
    </source>
</reference>
<dbReference type="STRING" id="39966.A0A369JH80"/>
<dbReference type="PROSITE" id="PS00028">
    <property type="entry name" value="ZINC_FINGER_C2H2_1"/>
    <property type="match status" value="4"/>
</dbReference>
<keyword evidence="1" id="KW-0479">Metal-binding</keyword>
<feature type="domain" description="C2H2-type" evidence="7">
    <location>
        <begin position="33"/>
        <end position="60"/>
    </location>
</feature>
<dbReference type="SMART" id="SM00355">
    <property type="entry name" value="ZnF_C2H2"/>
    <property type="match status" value="4"/>
</dbReference>